<dbReference type="GO" id="GO:0032934">
    <property type="term" value="F:sterol binding"/>
    <property type="evidence" value="ECO:0007669"/>
    <property type="project" value="TreeGrafter"/>
</dbReference>
<dbReference type="GO" id="GO:0005829">
    <property type="term" value="C:cytosol"/>
    <property type="evidence" value="ECO:0007669"/>
    <property type="project" value="TreeGrafter"/>
</dbReference>
<proteinExistence type="predicted"/>
<organism evidence="1">
    <name type="scientific">Cyprideis torosa</name>
    <dbReference type="NCBI Taxonomy" id="163714"/>
    <lineage>
        <taxon>Eukaryota</taxon>
        <taxon>Metazoa</taxon>
        <taxon>Ecdysozoa</taxon>
        <taxon>Arthropoda</taxon>
        <taxon>Crustacea</taxon>
        <taxon>Oligostraca</taxon>
        <taxon>Ostracoda</taxon>
        <taxon>Podocopa</taxon>
        <taxon>Podocopida</taxon>
        <taxon>Cytherocopina</taxon>
        <taxon>Cytheroidea</taxon>
        <taxon>Cytherideidae</taxon>
        <taxon>Cyprideis</taxon>
    </lineage>
</organism>
<dbReference type="GO" id="GO:0097038">
    <property type="term" value="C:perinuclear endoplasmic reticulum"/>
    <property type="evidence" value="ECO:0007669"/>
    <property type="project" value="TreeGrafter"/>
</dbReference>
<dbReference type="AlphaFoldDB" id="A0A7R8WIN5"/>
<dbReference type="InterPro" id="IPR037239">
    <property type="entry name" value="OSBP_sf"/>
</dbReference>
<accession>A0A7R8WIN5</accession>
<gene>
    <name evidence="1" type="ORF">CTOB1V02_LOCUS10309</name>
</gene>
<protein>
    <submittedName>
        <fullName evidence="1">Uncharacterized protein</fullName>
    </submittedName>
</protein>
<dbReference type="Pfam" id="PF01237">
    <property type="entry name" value="Oxysterol_BP"/>
    <property type="match status" value="1"/>
</dbReference>
<dbReference type="PANTHER" id="PTHR10972:SF209">
    <property type="entry name" value="OXYSTEROL-BINDING PROTEIN"/>
    <property type="match status" value="1"/>
</dbReference>
<evidence type="ECO:0000313" key="1">
    <source>
        <dbReference type="EMBL" id="CAD7232474.1"/>
    </source>
</evidence>
<dbReference type="OrthoDB" id="1854502at2759"/>
<reference evidence="1" key="1">
    <citation type="submission" date="2020-11" db="EMBL/GenBank/DDBJ databases">
        <authorList>
            <person name="Tran Van P."/>
        </authorList>
    </citation>
    <scope>NUCLEOTIDE SEQUENCE</scope>
</reference>
<dbReference type="GO" id="GO:0005886">
    <property type="term" value="C:plasma membrane"/>
    <property type="evidence" value="ECO:0007669"/>
    <property type="project" value="TreeGrafter"/>
</dbReference>
<name>A0A7R8WIN5_9CRUS</name>
<dbReference type="InterPro" id="IPR000648">
    <property type="entry name" value="Oxysterol-bd"/>
</dbReference>
<feature type="non-terminal residue" evidence="1">
    <location>
        <position position="153"/>
    </location>
</feature>
<dbReference type="EMBL" id="OB664705">
    <property type="protein sequence ID" value="CAD7232474.1"/>
    <property type="molecule type" value="Genomic_DNA"/>
</dbReference>
<dbReference type="SUPFAM" id="SSF144000">
    <property type="entry name" value="Oxysterol-binding protein-like"/>
    <property type="match status" value="1"/>
</dbReference>
<sequence>VKTGGNADGDDPSHPPEDLFFDTPHATTLWTCSAKPAHSEEYFNFSYFTLTLNEEPPDGPVKCPTDSRYRPDIRALESGDLEEAGRLKHLLEEKQREDRKIAKKHGTKLPLNLIDLYSKQAVNQTGGIEQSTLKSSLLNLMILLVVAELESIA</sequence>
<dbReference type="PANTHER" id="PTHR10972">
    <property type="entry name" value="OXYSTEROL-BINDING PROTEIN-RELATED"/>
    <property type="match status" value="1"/>
</dbReference>